<feature type="transmembrane region" description="Helical" evidence="14">
    <location>
        <begin position="220"/>
        <end position="241"/>
    </location>
</feature>
<reference evidence="16" key="1">
    <citation type="submission" date="2021-01" db="EMBL/GenBank/DDBJ databases">
        <authorList>
            <person name="Corre E."/>
            <person name="Pelletier E."/>
            <person name="Niang G."/>
            <person name="Scheremetjew M."/>
            <person name="Finn R."/>
            <person name="Kale V."/>
            <person name="Holt S."/>
            <person name="Cochrane G."/>
            <person name="Meng A."/>
            <person name="Brown T."/>
            <person name="Cohen L."/>
        </authorList>
    </citation>
    <scope>NUCLEOTIDE SEQUENCE</scope>
    <source>
        <strain evidence="16">SM1012Den-03</strain>
    </source>
</reference>
<dbReference type="GO" id="GO:0098703">
    <property type="term" value="P:calcium ion import across plasma membrane"/>
    <property type="evidence" value="ECO:0007669"/>
    <property type="project" value="TreeGrafter"/>
</dbReference>
<keyword evidence="2" id="KW-0813">Transport</keyword>
<keyword evidence="10 14" id="KW-0472">Membrane</keyword>
<dbReference type="InterPro" id="IPR005821">
    <property type="entry name" value="Ion_trans_dom"/>
</dbReference>
<evidence type="ECO:0000313" key="16">
    <source>
        <dbReference type="EMBL" id="CAD9579399.1"/>
    </source>
</evidence>
<dbReference type="EMBL" id="HBGZ01004531">
    <property type="protein sequence ID" value="CAD9579399.1"/>
    <property type="molecule type" value="Transcribed_RNA"/>
</dbReference>
<dbReference type="GO" id="GO:0005891">
    <property type="term" value="C:voltage-gated calcium channel complex"/>
    <property type="evidence" value="ECO:0007669"/>
    <property type="project" value="TreeGrafter"/>
</dbReference>
<name>A0A7S2KM03_9STRA</name>
<dbReference type="PANTHER" id="PTHR45628">
    <property type="entry name" value="VOLTAGE-DEPENDENT CALCIUM CHANNEL TYPE A SUBUNIT ALPHA-1"/>
    <property type="match status" value="1"/>
</dbReference>
<evidence type="ECO:0000256" key="7">
    <source>
        <dbReference type="ARBA" id="ARBA00022882"/>
    </source>
</evidence>
<gene>
    <name evidence="16" type="ORF">SMAR0320_LOCUS3069</name>
</gene>
<evidence type="ECO:0000256" key="13">
    <source>
        <dbReference type="SAM" id="MobiDB-lite"/>
    </source>
</evidence>
<evidence type="ECO:0000256" key="8">
    <source>
        <dbReference type="ARBA" id="ARBA00022989"/>
    </source>
</evidence>
<dbReference type="InterPro" id="IPR050599">
    <property type="entry name" value="VDCC_alpha-1_subunit"/>
</dbReference>
<feature type="domain" description="Ion transport" evidence="15">
    <location>
        <begin position="158"/>
        <end position="368"/>
    </location>
</feature>
<feature type="compositionally biased region" description="Basic and acidic residues" evidence="13">
    <location>
        <begin position="56"/>
        <end position="90"/>
    </location>
</feature>
<evidence type="ECO:0000256" key="4">
    <source>
        <dbReference type="ARBA" id="ARBA00022673"/>
    </source>
</evidence>
<evidence type="ECO:0000256" key="1">
    <source>
        <dbReference type="ARBA" id="ARBA00004141"/>
    </source>
</evidence>
<feature type="compositionally biased region" description="Low complexity" evidence="13">
    <location>
        <begin position="1"/>
        <end position="10"/>
    </location>
</feature>
<feature type="transmembrane region" description="Helical" evidence="14">
    <location>
        <begin position="340"/>
        <end position="364"/>
    </location>
</feature>
<evidence type="ECO:0000256" key="11">
    <source>
        <dbReference type="ARBA" id="ARBA00023180"/>
    </source>
</evidence>
<evidence type="ECO:0000256" key="9">
    <source>
        <dbReference type="ARBA" id="ARBA00023065"/>
    </source>
</evidence>
<keyword evidence="12" id="KW-0407">Ion channel</keyword>
<keyword evidence="9" id="KW-0406">Ion transport</keyword>
<keyword evidence="6" id="KW-0106">Calcium</keyword>
<keyword evidence="7" id="KW-0851">Voltage-gated channel</keyword>
<organism evidence="16">
    <name type="scientific">Skeletonema marinoi</name>
    <dbReference type="NCBI Taxonomy" id="267567"/>
    <lineage>
        <taxon>Eukaryota</taxon>
        <taxon>Sar</taxon>
        <taxon>Stramenopiles</taxon>
        <taxon>Ochrophyta</taxon>
        <taxon>Bacillariophyta</taxon>
        <taxon>Coscinodiscophyceae</taxon>
        <taxon>Thalassiosirophycidae</taxon>
        <taxon>Thalassiosirales</taxon>
        <taxon>Skeletonemataceae</taxon>
        <taxon>Skeletonema</taxon>
        <taxon>Skeletonema marinoi-dohrnii complex</taxon>
    </lineage>
</organism>
<feature type="transmembrane region" description="Helical" evidence="14">
    <location>
        <begin position="310"/>
        <end position="328"/>
    </location>
</feature>
<dbReference type="PANTHER" id="PTHR45628:SF7">
    <property type="entry name" value="VOLTAGE-DEPENDENT CALCIUM CHANNEL TYPE A SUBUNIT ALPHA-1"/>
    <property type="match status" value="1"/>
</dbReference>
<feature type="region of interest" description="Disordered" evidence="13">
    <location>
        <begin position="1"/>
        <end position="95"/>
    </location>
</feature>
<feature type="region of interest" description="Disordered" evidence="13">
    <location>
        <begin position="111"/>
        <end position="131"/>
    </location>
</feature>
<proteinExistence type="predicted"/>
<evidence type="ECO:0000256" key="14">
    <source>
        <dbReference type="SAM" id="Phobius"/>
    </source>
</evidence>
<feature type="transmembrane region" description="Helical" evidence="14">
    <location>
        <begin position="160"/>
        <end position="180"/>
    </location>
</feature>
<dbReference type="GO" id="GO:0008331">
    <property type="term" value="F:high voltage-gated calcium channel activity"/>
    <property type="evidence" value="ECO:0007669"/>
    <property type="project" value="TreeGrafter"/>
</dbReference>
<keyword evidence="8 14" id="KW-1133">Transmembrane helix</keyword>
<dbReference type="Gene3D" id="1.20.120.350">
    <property type="entry name" value="Voltage-gated potassium channels. Chain C"/>
    <property type="match status" value="1"/>
</dbReference>
<dbReference type="Pfam" id="PF00520">
    <property type="entry name" value="Ion_trans"/>
    <property type="match status" value="1"/>
</dbReference>
<accession>A0A7S2KM03</accession>
<evidence type="ECO:0000256" key="5">
    <source>
        <dbReference type="ARBA" id="ARBA00022692"/>
    </source>
</evidence>
<keyword evidence="4" id="KW-0107">Calcium channel</keyword>
<dbReference type="Gene3D" id="1.10.287.70">
    <property type="match status" value="1"/>
</dbReference>
<evidence type="ECO:0000256" key="6">
    <source>
        <dbReference type="ARBA" id="ARBA00022837"/>
    </source>
</evidence>
<dbReference type="InterPro" id="IPR027359">
    <property type="entry name" value="Volt_channel_dom_sf"/>
</dbReference>
<keyword evidence="5 14" id="KW-0812">Transmembrane</keyword>
<dbReference type="AlphaFoldDB" id="A0A7S2KM03"/>
<protein>
    <recommendedName>
        <fullName evidence="15">Ion transport domain-containing protein</fullName>
    </recommendedName>
</protein>
<evidence type="ECO:0000256" key="2">
    <source>
        <dbReference type="ARBA" id="ARBA00022448"/>
    </source>
</evidence>
<evidence type="ECO:0000256" key="12">
    <source>
        <dbReference type="ARBA" id="ARBA00023303"/>
    </source>
</evidence>
<sequence>MGGASAAASSRQRKLKKDVRDATSRRNIRQTTPSGRDIFESSFNNSERLETSMPSLHEKSEPDIDSSHRSWRSRRDAKNTPKRNGRDHNSSLESGGIELNDLQEGIEISSAQAKAQDSFNESGDVSAQSASSKCPSWFHTLNNGRKYIGEKVNDDRVQNFILLLIVINSIMMGIATFPFVKDNPDMSYKFDLVDQIFLIIFSIESGLQLSYYGWFLFKDGFLVFDLLIVVMSWALEGTQVIRAFRIFRALRLITRIETMRNLVMALFSVIPKMTAIALLLMLIFFIFSVMMTTLFKNMYPETLTQPYFESLFYSLFTLFQMMTLDEWADILGQVQEVYPWAWAPFIIFIVITGFVVVNLIIAVICDAVHVLGNENKAGLYGYDSEEGSLLSKTKKATDKPIHPPDQVQVAPSSQSTATQRLEELQHQLDEMVKAQDQMRRTIEVLSSRLTFSHDVHDGEVSQCEGDDDN</sequence>
<keyword evidence="11" id="KW-0325">Glycoprotein</keyword>
<keyword evidence="3" id="KW-0109">Calcium transport</keyword>
<dbReference type="SUPFAM" id="SSF81324">
    <property type="entry name" value="Voltage-gated potassium channels"/>
    <property type="match status" value="1"/>
</dbReference>
<evidence type="ECO:0000256" key="3">
    <source>
        <dbReference type="ARBA" id="ARBA00022568"/>
    </source>
</evidence>
<feature type="transmembrane region" description="Helical" evidence="14">
    <location>
        <begin position="262"/>
        <end position="290"/>
    </location>
</feature>
<feature type="transmembrane region" description="Helical" evidence="14">
    <location>
        <begin position="192"/>
        <end position="214"/>
    </location>
</feature>
<comment type="subcellular location">
    <subcellularLocation>
        <location evidence="1">Membrane</location>
        <topology evidence="1">Multi-pass membrane protein</topology>
    </subcellularLocation>
</comment>
<feature type="region of interest" description="Disordered" evidence="13">
    <location>
        <begin position="395"/>
        <end position="416"/>
    </location>
</feature>
<evidence type="ECO:0000259" key="15">
    <source>
        <dbReference type="Pfam" id="PF00520"/>
    </source>
</evidence>
<evidence type="ECO:0000256" key="10">
    <source>
        <dbReference type="ARBA" id="ARBA00023136"/>
    </source>
</evidence>